<feature type="region of interest" description="Disordered" evidence="1">
    <location>
        <begin position="66"/>
        <end position="85"/>
    </location>
</feature>
<name>A0A5B7EXY5_PORTR</name>
<evidence type="ECO:0000313" key="2">
    <source>
        <dbReference type="EMBL" id="MPC38305.1"/>
    </source>
</evidence>
<evidence type="ECO:0000313" key="3">
    <source>
        <dbReference type="Proteomes" id="UP000324222"/>
    </source>
</evidence>
<keyword evidence="3" id="KW-1185">Reference proteome</keyword>
<feature type="compositionally biased region" description="Basic and acidic residues" evidence="1">
    <location>
        <begin position="120"/>
        <end position="129"/>
    </location>
</feature>
<dbReference type="Proteomes" id="UP000324222">
    <property type="component" value="Unassembled WGS sequence"/>
</dbReference>
<sequence length="129" mass="14554">MLKVLSRFIEKFQCANNRATAGDLIQKCSQADEPHNEQSQPGHHQFHQQEGAHNLILSLDGEAVEGHGSKYTNMGARSWRRQRRQKQVAKVWREARLLIGGGETRETAASPPGEQWGPRSRNETAENRA</sequence>
<dbReference type="AlphaFoldDB" id="A0A5B7EXY5"/>
<proteinExistence type="predicted"/>
<evidence type="ECO:0000256" key="1">
    <source>
        <dbReference type="SAM" id="MobiDB-lite"/>
    </source>
</evidence>
<reference evidence="2 3" key="1">
    <citation type="submission" date="2019-05" db="EMBL/GenBank/DDBJ databases">
        <title>Another draft genome of Portunus trituberculatus and its Hox gene families provides insights of decapod evolution.</title>
        <authorList>
            <person name="Jeong J.-H."/>
            <person name="Song I."/>
            <person name="Kim S."/>
            <person name="Choi T."/>
            <person name="Kim D."/>
            <person name="Ryu S."/>
            <person name="Kim W."/>
        </authorList>
    </citation>
    <scope>NUCLEOTIDE SEQUENCE [LARGE SCALE GENOMIC DNA]</scope>
    <source>
        <tissue evidence="2">Muscle</tissue>
    </source>
</reference>
<feature type="region of interest" description="Disordered" evidence="1">
    <location>
        <begin position="99"/>
        <end position="129"/>
    </location>
</feature>
<gene>
    <name evidence="2" type="ORF">E2C01_031811</name>
</gene>
<organism evidence="2 3">
    <name type="scientific">Portunus trituberculatus</name>
    <name type="common">Swimming crab</name>
    <name type="synonym">Neptunus trituberculatus</name>
    <dbReference type="NCBI Taxonomy" id="210409"/>
    <lineage>
        <taxon>Eukaryota</taxon>
        <taxon>Metazoa</taxon>
        <taxon>Ecdysozoa</taxon>
        <taxon>Arthropoda</taxon>
        <taxon>Crustacea</taxon>
        <taxon>Multicrustacea</taxon>
        <taxon>Malacostraca</taxon>
        <taxon>Eumalacostraca</taxon>
        <taxon>Eucarida</taxon>
        <taxon>Decapoda</taxon>
        <taxon>Pleocyemata</taxon>
        <taxon>Brachyura</taxon>
        <taxon>Eubrachyura</taxon>
        <taxon>Portunoidea</taxon>
        <taxon>Portunidae</taxon>
        <taxon>Portuninae</taxon>
        <taxon>Portunus</taxon>
    </lineage>
</organism>
<comment type="caution">
    <text evidence="2">The sequence shown here is derived from an EMBL/GenBank/DDBJ whole genome shotgun (WGS) entry which is preliminary data.</text>
</comment>
<feature type="region of interest" description="Disordered" evidence="1">
    <location>
        <begin position="29"/>
        <end position="61"/>
    </location>
</feature>
<accession>A0A5B7EXY5</accession>
<dbReference type="EMBL" id="VSRR010004034">
    <property type="protein sequence ID" value="MPC38305.1"/>
    <property type="molecule type" value="Genomic_DNA"/>
</dbReference>
<protein>
    <submittedName>
        <fullName evidence="2">Uncharacterized protein</fullName>
    </submittedName>
</protein>